<protein>
    <recommendedName>
        <fullName evidence="1">Glycine-rich domain-containing protein</fullName>
    </recommendedName>
</protein>
<organism evidence="2">
    <name type="scientific">uncultured Caudovirales phage</name>
    <dbReference type="NCBI Taxonomy" id="2100421"/>
    <lineage>
        <taxon>Viruses</taxon>
        <taxon>Duplodnaviria</taxon>
        <taxon>Heunggongvirae</taxon>
        <taxon>Uroviricota</taxon>
        <taxon>Caudoviricetes</taxon>
        <taxon>Peduoviridae</taxon>
        <taxon>Maltschvirus</taxon>
        <taxon>Maltschvirus maltsch</taxon>
    </lineage>
</organism>
<dbReference type="Pfam" id="PF21722">
    <property type="entry name" value="Gly_rich_2"/>
    <property type="match status" value="1"/>
</dbReference>
<proteinExistence type="predicted"/>
<dbReference type="EMBL" id="LR796265">
    <property type="protein sequence ID" value="CAB4132690.1"/>
    <property type="molecule type" value="Genomic_DNA"/>
</dbReference>
<evidence type="ECO:0000259" key="1">
    <source>
        <dbReference type="Pfam" id="PF21722"/>
    </source>
</evidence>
<dbReference type="InterPro" id="IPR049304">
    <property type="entry name" value="Gly_rich_dom"/>
</dbReference>
<accession>A0A6J5LI82</accession>
<name>A0A6J5LI82_9CAUD</name>
<evidence type="ECO:0000313" key="2">
    <source>
        <dbReference type="EMBL" id="CAB4132690.1"/>
    </source>
</evidence>
<sequence>MTFMNVANAKTSAYGIMVGSTTGVINSVAPPAVAIIPTIYTSAGASANPAFTLPTGITFSVVHQVFSSSGTYTPTSGMVYCLIECIGAGGGGGGSAGSNSTSINGAASGGGGEYACGIFSSATIGASKSVTIGAAGTAGANTGTSGGTGGTTSVGSTNISAVGGGGGTGNSSANTAVAVAGGIGGTGGTGGDYRMPGTCGVPTFGIYSSVAPSLIIRSDLSGNSFYGVGGITGSATVGAQRPAGNPGFQYGVGGSGGVCGDTTNTAAGAVGFKGVVIITEYVT</sequence>
<feature type="domain" description="Glycine-rich" evidence="1">
    <location>
        <begin position="69"/>
        <end position="279"/>
    </location>
</feature>
<reference evidence="2" key="1">
    <citation type="submission" date="2020-04" db="EMBL/GenBank/DDBJ databases">
        <authorList>
            <person name="Chiriac C."/>
            <person name="Salcher M."/>
            <person name="Ghai R."/>
            <person name="Kavagutti S V."/>
        </authorList>
    </citation>
    <scope>NUCLEOTIDE SEQUENCE</scope>
</reference>
<gene>
    <name evidence="2" type="ORF">UFOVP255_47</name>
</gene>